<comment type="caution">
    <text evidence="2">The sequence shown here is derived from an EMBL/GenBank/DDBJ whole genome shotgun (WGS) entry which is preliminary data.</text>
</comment>
<dbReference type="InterPro" id="IPR006311">
    <property type="entry name" value="TAT_signal"/>
</dbReference>
<feature type="signal peptide" evidence="1">
    <location>
        <begin position="1"/>
        <end position="22"/>
    </location>
</feature>
<dbReference type="EMBL" id="BAABBR010000001">
    <property type="protein sequence ID" value="GAA4043239.1"/>
    <property type="molecule type" value="Genomic_DNA"/>
</dbReference>
<evidence type="ECO:0000256" key="1">
    <source>
        <dbReference type="SAM" id="SignalP"/>
    </source>
</evidence>
<dbReference type="Proteomes" id="UP001424459">
    <property type="component" value="Unassembled WGS sequence"/>
</dbReference>
<dbReference type="PANTHER" id="PTHR33361">
    <property type="entry name" value="GLR0591 PROTEIN"/>
    <property type="match status" value="1"/>
</dbReference>
<protein>
    <submittedName>
        <fullName evidence="2">DUF885 family protein</fullName>
    </submittedName>
</protein>
<proteinExistence type="predicted"/>
<feature type="chain" id="PRO_5045195676" evidence="1">
    <location>
        <begin position="23"/>
        <end position="614"/>
    </location>
</feature>
<keyword evidence="3" id="KW-1185">Reference proteome</keyword>
<evidence type="ECO:0000313" key="2">
    <source>
        <dbReference type="EMBL" id="GAA4043239.1"/>
    </source>
</evidence>
<gene>
    <name evidence="2" type="ORF">GCM10022281_25550</name>
</gene>
<sequence length="614" mass="67131">MTALTRRQALAAAASTPLAACATLPGTAASAKRPLAKAEADALIDRITDRFLRFNPEAASSNNVDKGRWAALKGQLGDRSPLGQSRYAAGLREDLAALDTADFAALDHSTRTTLEVIRSTYRTALEGFALPYGDVAVGGWRNTPYVVIQNTGAYLDVPRFLDTDHLVETREDAEAYVSRLSQYPAVLDGEFERMRAAAGKGLIPPGFLIDKAITQLTRSAEDAAKGGGLVESLVRRTREKGIAGDWDARTRAIATGQVAPALQRQIAELRRQRPLATDQAGMWARPGGERYYEWALRASTTTRMTPEEIHQLGLTTLDALHARMDPLLRQLGLTQGSVGQRMRALAADPRYAFSEGDKGRAEIMAFIQERLGIIRAQLPRAFRTLVKGNLEVKRLPPEEEPGAPGAYGGPGSPDGKIPGKFWINLRTTDLHSRVSLPDLAHHEAIPGHVWQGEYTFQLPLIRTLLAFNAYSEGWALYAEQLADELGVFDDFPAGRLGYLQSIAFRACRLVVDTGLHAKRWTREQGVNFFVERNGSNPLEVASEVDRYCSWPGQACGYEIGHQTIVRERSRAQAALGARYDLRDFDDAVVLGGNVPMDVLALNVGEYIRAKGGAG</sequence>
<name>A0ABP7UJ81_9SPHN</name>
<keyword evidence="1" id="KW-0732">Signal</keyword>
<dbReference type="PROSITE" id="PS51318">
    <property type="entry name" value="TAT"/>
    <property type="match status" value="1"/>
</dbReference>
<reference evidence="3" key="1">
    <citation type="journal article" date="2019" name="Int. J. Syst. Evol. Microbiol.">
        <title>The Global Catalogue of Microorganisms (GCM) 10K type strain sequencing project: providing services to taxonomists for standard genome sequencing and annotation.</title>
        <authorList>
            <consortium name="The Broad Institute Genomics Platform"/>
            <consortium name="The Broad Institute Genome Sequencing Center for Infectious Disease"/>
            <person name="Wu L."/>
            <person name="Ma J."/>
        </authorList>
    </citation>
    <scope>NUCLEOTIDE SEQUENCE [LARGE SCALE GENOMIC DNA]</scope>
    <source>
        <strain evidence="3">JCM 17564</strain>
    </source>
</reference>
<dbReference type="Pfam" id="PF05960">
    <property type="entry name" value="DUF885"/>
    <property type="match status" value="1"/>
</dbReference>
<dbReference type="PANTHER" id="PTHR33361:SF2">
    <property type="entry name" value="DUF885 DOMAIN-CONTAINING PROTEIN"/>
    <property type="match status" value="1"/>
</dbReference>
<dbReference type="RefSeq" id="WP_344697482.1">
    <property type="nucleotide sequence ID" value="NZ_BAABBR010000001.1"/>
</dbReference>
<evidence type="ECO:0000313" key="3">
    <source>
        <dbReference type="Proteomes" id="UP001424459"/>
    </source>
</evidence>
<accession>A0ABP7UJ81</accession>
<dbReference type="InterPro" id="IPR010281">
    <property type="entry name" value="DUF885"/>
</dbReference>
<organism evidence="2 3">
    <name type="scientific">Sphingomonas rosea</name>
    <dbReference type="NCBI Taxonomy" id="335605"/>
    <lineage>
        <taxon>Bacteria</taxon>
        <taxon>Pseudomonadati</taxon>
        <taxon>Pseudomonadota</taxon>
        <taxon>Alphaproteobacteria</taxon>
        <taxon>Sphingomonadales</taxon>
        <taxon>Sphingomonadaceae</taxon>
        <taxon>Sphingomonas</taxon>
    </lineage>
</organism>